<dbReference type="PANTHER" id="PTHR30472">
    <property type="entry name" value="FERRIC ENTEROBACTIN TRANSPORT SYSTEM PERMEASE PROTEIN"/>
    <property type="match status" value="1"/>
</dbReference>
<evidence type="ECO:0000256" key="4">
    <source>
        <dbReference type="ARBA" id="ARBA00022475"/>
    </source>
</evidence>
<feature type="transmembrane region" description="Helical" evidence="8">
    <location>
        <begin position="97"/>
        <end position="116"/>
    </location>
</feature>
<feature type="transmembrane region" description="Helical" evidence="8">
    <location>
        <begin position="284"/>
        <end position="300"/>
    </location>
</feature>
<evidence type="ECO:0000256" key="3">
    <source>
        <dbReference type="ARBA" id="ARBA00022448"/>
    </source>
</evidence>
<protein>
    <submittedName>
        <fullName evidence="9">Iron ABC transporter permease</fullName>
    </submittedName>
</protein>
<evidence type="ECO:0000256" key="6">
    <source>
        <dbReference type="ARBA" id="ARBA00022989"/>
    </source>
</evidence>
<evidence type="ECO:0000256" key="5">
    <source>
        <dbReference type="ARBA" id="ARBA00022692"/>
    </source>
</evidence>
<accession>A0A523BFI0</accession>
<feature type="transmembrane region" description="Helical" evidence="8">
    <location>
        <begin position="203"/>
        <end position="222"/>
    </location>
</feature>
<dbReference type="AlphaFoldDB" id="A0A523BFI0"/>
<dbReference type="CDD" id="cd06550">
    <property type="entry name" value="TM_ABC_iron-siderophores_like"/>
    <property type="match status" value="1"/>
</dbReference>
<dbReference type="InterPro" id="IPR037294">
    <property type="entry name" value="ABC_BtuC-like"/>
</dbReference>
<feature type="transmembrane region" description="Helical" evidence="8">
    <location>
        <begin position="242"/>
        <end position="272"/>
    </location>
</feature>
<proteinExistence type="inferred from homology"/>
<dbReference type="Proteomes" id="UP000315399">
    <property type="component" value="Unassembled WGS sequence"/>
</dbReference>
<dbReference type="GO" id="GO:0005886">
    <property type="term" value="C:plasma membrane"/>
    <property type="evidence" value="ECO:0007669"/>
    <property type="project" value="UniProtKB-SubCell"/>
</dbReference>
<evidence type="ECO:0000256" key="8">
    <source>
        <dbReference type="SAM" id="Phobius"/>
    </source>
</evidence>
<keyword evidence="4" id="KW-1003">Cell membrane</keyword>
<comment type="subcellular location">
    <subcellularLocation>
        <location evidence="1">Cell membrane</location>
        <topology evidence="1">Multi-pass membrane protein</topology>
    </subcellularLocation>
</comment>
<keyword evidence="3" id="KW-0813">Transport</keyword>
<evidence type="ECO:0000256" key="7">
    <source>
        <dbReference type="ARBA" id="ARBA00023136"/>
    </source>
</evidence>
<sequence>MPHQRKSAFILLLLLPLPVFLLSLTIGSYHIPFGEVLAILFRGIDPLPNSSQTQIYRDVIFMIRLPRILLSLLGGIALSVSGASLQSVFKNPLVDSYILGLSAGAGLGAALAIAFLPNFVGLTQLFAFSFSFLAFMLTYFVARDRGQASTVSLVLAGVIVTALFSAALSMIKFFTSSEKLSSVVYWLMGSMAVSGWDEVLQSGPLIIFAFIIISLMRWRLNVLSMGDEEAKSLGINVERDRLVILITTTLMVSSFVSVSGIIGWVGLVVPHLVRMLMGTPDNRIVIPISASLGGVFLLLADDVARSLTSYELPVGVITTIIGAPFFLYLLRRRGGGSWRQ</sequence>
<feature type="transmembrane region" description="Helical" evidence="8">
    <location>
        <begin position="312"/>
        <end position="330"/>
    </location>
</feature>
<reference evidence="9 10" key="1">
    <citation type="journal article" date="2019" name="Nat. Microbiol.">
        <title>Expanding anaerobic alkane metabolism in the domain of Archaea.</title>
        <authorList>
            <person name="Wang Y."/>
            <person name="Wegener G."/>
            <person name="Hou J."/>
            <person name="Wang F."/>
            <person name="Xiao X."/>
        </authorList>
    </citation>
    <scope>NUCLEOTIDE SEQUENCE [LARGE SCALE GENOMIC DNA]</scope>
    <source>
        <strain evidence="9">WYZ-LMO10</strain>
    </source>
</reference>
<dbReference type="Pfam" id="PF01032">
    <property type="entry name" value="FecCD"/>
    <property type="match status" value="1"/>
</dbReference>
<evidence type="ECO:0000313" key="9">
    <source>
        <dbReference type="EMBL" id="TDA39665.1"/>
    </source>
</evidence>
<comment type="similarity">
    <text evidence="2">Belongs to the binding-protein-dependent transport system permease family. FecCD subfamily.</text>
</comment>
<keyword evidence="5 8" id="KW-0812">Transmembrane</keyword>
<dbReference type="Gene3D" id="1.10.3470.10">
    <property type="entry name" value="ABC transporter involved in vitamin B12 uptake, BtuC"/>
    <property type="match status" value="1"/>
</dbReference>
<organism evidence="9 10">
    <name type="scientific">Thermoproteota archaeon</name>
    <dbReference type="NCBI Taxonomy" id="2056631"/>
    <lineage>
        <taxon>Archaea</taxon>
        <taxon>Thermoproteota</taxon>
    </lineage>
</organism>
<dbReference type="SUPFAM" id="SSF81345">
    <property type="entry name" value="ABC transporter involved in vitamin B12 uptake, BtuC"/>
    <property type="match status" value="1"/>
</dbReference>
<evidence type="ECO:0000256" key="2">
    <source>
        <dbReference type="ARBA" id="ARBA00007935"/>
    </source>
</evidence>
<dbReference type="GO" id="GO:0022857">
    <property type="term" value="F:transmembrane transporter activity"/>
    <property type="evidence" value="ECO:0007669"/>
    <property type="project" value="InterPro"/>
</dbReference>
<gene>
    <name evidence="9" type="ORF">DSO08_01560</name>
</gene>
<evidence type="ECO:0000313" key="10">
    <source>
        <dbReference type="Proteomes" id="UP000315399"/>
    </source>
</evidence>
<comment type="caution">
    <text evidence="9">The sequence shown here is derived from an EMBL/GenBank/DDBJ whole genome shotgun (WGS) entry which is preliminary data.</text>
</comment>
<feature type="transmembrane region" description="Helical" evidence="8">
    <location>
        <begin position="153"/>
        <end position="174"/>
    </location>
</feature>
<dbReference type="EMBL" id="QNVH01000008">
    <property type="protein sequence ID" value="TDA39665.1"/>
    <property type="molecule type" value="Genomic_DNA"/>
</dbReference>
<name>A0A523BFI0_9CREN</name>
<evidence type="ECO:0000256" key="1">
    <source>
        <dbReference type="ARBA" id="ARBA00004651"/>
    </source>
</evidence>
<feature type="transmembrane region" description="Helical" evidence="8">
    <location>
        <begin position="62"/>
        <end position="85"/>
    </location>
</feature>
<dbReference type="PANTHER" id="PTHR30472:SF70">
    <property type="entry name" value="MOLYBDATE IMPORT SYSTEM PERMEASE PROTEIN MOLB"/>
    <property type="match status" value="1"/>
</dbReference>
<dbReference type="FunFam" id="1.10.3470.10:FF:000001">
    <property type="entry name" value="Vitamin B12 ABC transporter permease BtuC"/>
    <property type="match status" value="1"/>
</dbReference>
<dbReference type="GO" id="GO:0033214">
    <property type="term" value="P:siderophore-iron import into cell"/>
    <property type="evidence" value="ECO:0007669"/>
    <property type="project" value="TreeGrafter"/>
</dbReference>
<keyword evidence="7 8" id="KW-0472">Membrane</keyword>
<feature type="transmembrane region" description="Helical" evidence="8">
    <location>
        <begin position="122"/>
        <end position="141"/>
    </location>
</feature>
<keyword evidence="6 8" id="KW-1133">Transmembrane helix</keyword>
<dbReference type="InterPro" id="IPR000522">
    <property type="entry name" value="ABC_transptr_permease_BtuC"/>
</dbReference>